<accession>A0ABD0K707</accession>
<dbReference type="Gene3D" id="1.20.1070.10">
    <property type="entry name" value="Rhodopsin 7-helix transmembrane proteins"/>
    <property type="match status" value="1"/>
</dbReference>
<keyword evidence="5 7" id="KW-0472">Membrane</keyword>
<dbReference type="PRINTS" id="PR00237">
    <property type="entry name" value="GPCRRHODOPSN"/>
</dbReference>
<gene>
    <name evidence="9" type="ORF">BaRGS_00026125</name>
</gene>
<feature type="transmembrane region" description="Helical" evidence="7">
    <location>
        <begin position="76"/>
        <end position="97"/>
    </location>
</feature>
<evidence type="ECO:0000256" key="5">
    <source>
        <dbReference type="ARBA" id="ARBA00023136"/>
    </source>
</evidence>
<evidence type="ECO:0000256" key="6">
    <source>
        <dbReference type="SAM" id="MobiDB-lite"/>
    </source>
</evidence>
<dbReference type="Pfam" id="PF00001">
    <property type="entry name" value="7tm_1"/>
    <property type="match status" value="1"/>
</dbReference>
<evidence type="ECO:0000313" key="10">
    <source>
        <dbReference type="Proteomes" id="UP001519460"/>
    </source>
</evidence>
<dbReference type="CDD" id="cd00637">
    <property type="entry name" value="7tm_classA_rhodopsin-like"/>
    <property type="match status" value="1"/>
</dbReference>
<evidence type="ECO:0000256" key="3">
    <source>
        <dbReference type="ARBA" id="ARBA00022692"/>
    </source>
</evidence>
<dbReference type="SUPFAM" id="SSF81321">
    <property type="entry name" value="Family A G protein-coupled receptor-like"/>
    <property type="match status" value="1"/>
</dbReference>
<keyword evidence="4 7" id="KW-1133">Transmembrane helix</keyword>
<dbReference type="EMBL" id="JACVVK020000241">
    <property type="protein sequence ID" value="KAK7482626.1"/>
    <property type="molecule type" value="Genomic_DNA"/>
</dbReference>
<reference evidence="9 10" key="1">
    <citation type="journal article" date="2023" name="Sci. Data">
        <title>Genome assembly of the Korean intertidal mud-creeper Batillaria attramentaria.</title>
        <authorList>
            <person name="Patra A.K."/>
            <person name="Ho P.T."/>
            <person name="Jun S."/>
            <person name="Lee S.J."/>
            <person name="Kim Y."/>
            <person name="Won Y.J."/>
        </authorList>
    </citation>
    <scope>NUCLEOTIDE SEQUENCE [LARGE SCALE GENOMIC DNA]</scope>
    <source>
        <strain evidence="9">Wonlab-2016</strain>
    </source>
</reference>
<protein>
    <recommendedName>
        <fullName evidence="8">G-protein coupled receptors family 1 profile domain-containing protein</fullName>
    </recommendedName>
</protein>
<dbReference type="PANTHER" id="PTHR22750">
    <property type="entry name" value="G-PROTEIN COUPLED RECEPTOR"/>
    <property type="match status" value="1"/>
</dbReference>
<proteinExistence type="predicted"/>
<evidence type="ECO:0000313" key="9">
    <source>
        <dbReference type="EMBL" id="KAK7482626.1"/>
    </source>
</evidence>
<feature type="transmembrane region" description="Helical" evidence="7">
    <location>
        <begin position="152"/>
        <end position="172"/>
    </location>
</feature>
<feature type="transmembrane region" description="Helical" evidence="7">
    <location>
        <begin position="192"/>
        <end position="213"/>
    </location>
</feature>
<organism evidence="9 10">
    <name type="scientific">Batillaria attramentaria</name>
    <dbReference type="NCBI Taxonomy" id="370345"/>
    <lineage>
        <taxon>Eukaryota</taxon>
        <taxon>Metazoa</taxon>
        <taxon>Spiralia</taxon>
        <taxon>Lophotrochozoa</taxon>
        <taxon>Mollusca</taxon>
        <taxon>Gastropoda</taxon>
        <taxon>Caenogastropoda</taxon>
        <taxon>Sorbeoconcha</taxon>
        <taxon>Cerithioidea</taxon>
        <taxon>Batillariidae</taxon>
        <taxon>Batillaria</taxon>
    </lineage>
</organism>
<keyword evidence="2" id="KW-1003">Cell membrane</keyword>
<dbReference type="PROSITE" id="PS50262">
    <property type="entry name" value="G_PROTEIN_RECEP_F1_2"/>
    <property type="match status" value="1"/>
</dbReference>
<evidence type="ECO:0000256" key="1">
    <source>
        <dbReference type="ARBA" id="ARBA00004651"/>
    </source>
</evidence>
<feature type="domain" description="G-protein coupled receptors family 1 profile" evidence="8">
    <location>
        <begin position="55"/>
        <end position="314"/>
    </location>
</feature>
<dbReference type="GO" id="GO:0005886">
    <property type="term" value="C:plasma membrane"/>
    <property type="evidence" value="ECO:0007669"/>
    <property type="project" value="UniProtKB-SubCell"/>
</dbReference>
<feature type="transmembrane region" description="Helical" evidence="7">
    <location>
        <begin position="109"/>
        <end position="131"/>
    </location>
</feature>
<dbReference type="InterPro" id="IPR017452">
    <property type="entry name" value="GPCR_Rhodpsn_7TM"/>
</dbReference>
<feature type="transmembrane region" description="Helical" evidence="7">
    <location>
        <begin position="259"/>
        <end position="281"/>
    </location>
</feature>
<keyword evidence="10" id="KW-1185">Reference proteome</keyword>
<sequence>MASTPDEENMFMLGTTDTITTATYDNGTESSLQLTEWGTADKIRNTMIGTVLVLVNALTLISLVRTRSFRPHTKVLVGSLTCTDMLMGIITLLPRLLPWQNLSHEPMCVVRFSGVFMSVFGTCLSITSVTLDRMMALTFPIVYRTSVTVNKSLAVVATVWGLSALLTVFSLVGGFPPNTSCDLLLVTSTRGLLTQALVELLSVVAITTLYIYIGMRLRRRRRRIQTELSSRLRAPTAAAETGDLLVTPMKSEKRTTVTAMVLAVCFLLGYLPVSGYLLWVVQSGVDRFEEARKQRLLVLIACPLINSILDPLVYFWRLQDWRAVILGRCREWRKSRARRGDSSSAQTVATTGASTAATRQTAA</sequence>
<dbReference type="AlphaFoldDB" id="A0ABD0K707"/>
<evidence type="ECO:0000256" key="2">
    <source>
        <dbReference type="ARBA" id="ARBA00022475"/>
    </source>
</evidence>
<evidence type="ECO:0000256" key="7">
    <source>
        <dbReference type="SAM" id="Phobius"/>
    </source>
</evidence>
<dbReference type="Proteomes" id="UP001519460">
    <property type="component" value="Unassembled WGS sequence"/>
</dbReference>
<comment type="subcellular location">
    <subcellularLocation>
        <location evidence="1">Cell membrane</location>
        <topology evidence="1">Multi-pass membrane protein</topology>
    </subcellularLocation>
</comment>
<comment type="caution">
    <text evidence="9">The sequence shown here is derived from an EMBL/GenBank/DDBJ whole genome shotgun (WGS) entry which is preliminary data.</text>
</comment>
<feature type="transmembrane region" description="Helical" evidence="7">
    <location>
        <begin position="46"/>
        <end position="64"/>
    </location>
</feature>
<name>A0ABD0K707_9CAEN</name>
<keyword evidence="3 7" id="KW-0812">Transmembrane</keyword>
<evidence type="ECO:0000259" key="8">
    <source>
        <dbReference type="PROSITE" id="PS50262"/>
    </source>
</evidence>
<evidence type="ECO:0000256" key="4">
    <source>
        <dbReference type="ARBA" id="ARBA00022989"/>
    </source>
</evidence>
<dbReference type="InterPro" id="IPR000276">
    <property type="entry name" value="GPCR_Rhodpsn"/>
</dbReference>
<feature type="region of interest" description="Disordered" evidence="6">
    <location>
        <begin position="343"/>
        <end position="363"/>
    </location>
</feature>
<feature type="transmembrane region" description="Helical" evidence="7">
    <location>
        <begin position="296"/>
        <end position="316"/>
    </location>
</feature>